<evidence type="ECO:0000256" key="1">
    <source>
        <dbReference type="SAM" id="MobiDB-lite"/>
    </source>
</evidence>
<organism evidence="3 4">
    <name type="scientific">Roseospira visakhapatnamensis</name>
    <dbReference type="NCBI Taxonomy" id="390880"/>
    <lineage>
        <taxon>Bacteria</taxon>
        <taxon>Pseudomonadati</taxon>
        <taxon>Pseudomonadota</taxon>
        <taxon>Alphaproteobacteria</taxon>
        <taxon>Rhodospirillales</taxon>
        <taxon>Rhodospirillaceae</taxon>
        <taxon>Roseospira</taxon>
    </lineage>
</organism>
<feature type="transmembrane region" description="Helical" evidence="2">
    <location>
        <begin position="163"/>
        <end position="185"/>
    </location>
</feature>
<feature type="transmembrane region" description="Helical" evidence="2">
    <location>
        <begin position="55"/>
        <end position="74"/>
    </location>
</feature>
<dbReference type="AlphaFoldDB" id="A0A7W6WBM6"/>
<keyword evidence="2" id="KW-0812">Transmembrane</keyword>
<gene>
    <name evidence="3" type="ORF">GGD89_003328</name>
</gene>
<feature type="transmembrane region" description="Helical" evidence="2">
    <location>
        <begin position="300"/>
        <end position="322"/>
    </location>
</feature>
<feature type="compositionally biased region" description="Polar residues" evidence="1">
    <location>
        <begin position="1"/>
        <end position="20"/>
    </location>
</feature>
<keyword evidence="2" id="KW-1133">Transmembrane helix</keyword>
<proteinExistence type="predicted"/>
<reference evidence="3 4" key="1">
    <citation type="submission" date="2020-08" db="EMBL/GenBank/DDBJ databases">
        <title>Genome sequencing of Purple Non-Sulfur Bacteria from various extreme environments.</title>
        <authorList>
            <person name="Mayer M."/>
        </authorList>
    </citation>
    <scope>NUCLEOTIDE SEQUENCE [LARGE SCALE GENOMIC DNA]</scope>
    <source>
        <strain evidence="3 4">JA131</strain>
    </source>
</reference>
<dbReference type="InterPro" id="IPR014550">
    <property type="entry name" value="UCP028704_OpgC"/>
</dbReference>
<comment type="caution">
    <text evidence="3">The sequence shown here is derived from an EMBL/GenBank/DDBJ whole genome shotgun (WGS) entry which is preliminary data.</text>
</comment>
<protein>
    <recommendedName>
        <fullName evidence="5">OpgC protein</fullName>
    </recommendedName>
</protein>
<dbReference type="Proteomes" id="UP000554286">
    <property type="component" value="Unassembled WGS sequence"/>
</dbReference>
<evidence type="ECO:0008006" key="5">
    <source>
        <dbReference type="Google" id="ProtNLM"/>
    </source>
</evidence>
<dbReference type="EMBL" id="JACIGK010000031">
    <property type="protein sequence ID" value="MBB4267681.1"/>
    <property type="molecule type" value="Genomic_DNA"/>
</dbReference>
<feature type="transmembrane region" description="Helical" evidence="2">
    <location>
        <begin position="229"/>
        <end position="251"/>
    </location>
</feature>
<dbReference type="Pfam" id="PF10129">
    <property type="entry name" value="OpgC_C"/>
    <property type="match status" value="1"/>
</dbReference>
<keyword evidence="4" id="KW-1185">Reference proteome</keyword>
<feature type="transmembrane region" description="Helical" evidence="2">
    <location>
        <begin position="205"/>
        <end position="222"/>
    </location>
</feature>
<feature type="transmembrane region" description="Helical" evidence="2">
    <location>
        <begin position="349"/>
        <end position="372"/>
    </location>
</feature>
<dbReference type="RefSeq" id="WP_184047477.1">
    <property type="nucleotide sequence ID" value="NZ_JACIGK010000031.1"/>
</dbReference>
<evidence type="ECO:0000313" key="3">
    <source>
        <dbReference type="EMBL" id="MBB4267681.1"/>
    </source>
</evidence>
<feature type="transmembrane region" description="Helical" evidence="2">
    <location>
        <begin position="134"/>
        <end position="156"/>
    </location>
</feature>
<accession>A0A7W6WBM6</accession>
<evidence type="ECO:0000313" key="4">
    <source>
        <dbReference type="Proteomes" id="UP000554286"/>
    </source>
</evidence>
<evidence type="ECO:0000256" key="2">
    <source>
        <dbReference type="SAM" id="Phobius"/>
    </source>
</evidence>
<dbReference type="PANTHER" id="PTHR38592:SF3">
    <property type="entry name" value="BLL4819 PROTEIN"/>
    <property type="match status" value="1"/>
</dbReference>
<feature type="region of interest" description="Disordered" evidence="1">
    <location>
        <begin position="1"/>
        <end position="21"/>
    </location>
</feature>
<keyword evidence="2" id="KW-0472">Membrane</keyword>
<feature type="transmembrane region" description="Helical" evidence="2">
    <location>
        <begin position="100"/>
        <end position="122"/>
    </location>
</feature>
<name>A0A7W6WBM6_9PROT</name>
<feature type="transmembrane region" description="Helical" evidence="2">
    <location>
        <begin position="271"/>
        <end position="288"/>
    </location>
</feature>
<sequence>MVLRSSRWSGQPSPHANPSDTTRRDLALDAIRGIFIVILTVDHMHGLIVKLTWQTFGFVTVLPGFLFISGYIVARAYGGAILKHGILVGIRRIFYRVIQIYIWHIASVTVVIGGTIFLLPYVEHLHEGIANLETFLSAALLTELSVYFNIIPLYILFLVMAGFLLIFCLKSPGLVALIGLSVWLASDIIPQELHPWGESALLKPLYWQAVFTLGLSLGLFHMQGRVVSLPAWVYGLAAVLAVLFFCIRWNVIDVGSVSLRHALFHRDRLEIGRLLNILCVFLLFSLILPTLRPWLRCRKVLVMIGQNSLIAFSLQIVIVYYLKVVRGGLAFHEHPWVQALADLDVNWVFLLYLLVFDILSIALVILATALAVRTMKAGRALSWRVRRVGRAAQPGPAGSGDD</sequence>
<dbReference type="PANTHER" id="PTHR38592">
    <property type="entry name" value="BLL4819 PROTEIN"/>
    <property type="match status" value="1"/>
</dbReference>